<proteinExistence type="predicted"/>
<dbReference type="InterPro" id="IPR013083">
    <property type="entry name" value="Znf_RING/FYVE/PHD"/>
</dbReference>
<organism evidence="2 3">
    <name type="scientific">Bradyrhizobium rifense</name>
    <dbReference type="NCBI Taxonomy" id="515499"/>
    <lineage>
        <taxon>Bacteria</taxon>
        <taxon>Pseudomonadati</taxon>
        <taxon>Pseudomonadota</taxon>
        <taxon>Alphaproteobacteria</taxon>
        <taxon>Hyphomicrobiales</taxon>
        <taxon>Nitrobacteraceae</taxon>
        <taxon>Bradyrhizobium</taxon>
    </lineage>
</organism>
<dbReference type="SUPFAM" id="SSF57850">
    <property type="entry name" value="RING/U-box"/>
    <property type="match status" value="1"/>
</dbReference>
<gene>
    <name evidence="2" type="ORF">FXB40_03490</name>
</gene>
<dbReference type="RefSeq" id="WP_148770813.1">
    <property type="nucleotide sequence ID" value="NZ_VSSS01000008.1"/>
</dbReference>
<dbReference type="GO" id="GO:0008270">
    <property type="term" value="F:zinc ion binding"/>
    <property type="evidence" value="ECO:0007669"/>
    <property type="project" value="InterPro"/>
</dbReference>
<dbReference type="AlphaFoldDB" id="A0A5D3KZL9"/>
<dbReference type="Gene3D" id="3.30.40.10">
    <property type="entry name" value="Zinc/RING finger domain, C3HC4 (zinc finger)"/>
    <property type="match status" value="1"/>
</dbReference>
<evidence type="ECO:0000313" key="2">
    <source>
        <dbReference type="EMBL" id="TYL99185.1"/>
    </source>
</evidence>
<evidence type="ECO:0000313" key="3">
    <source>
        <dbReference type="Proteomes" id="UP000324758"/>
    </source>
</evidence>
<feature type="domain" description="UBP-type" evidence="1">
    <location>
        <begin position="3"/>
        <end position="102"/>
    </location>
</feature>
<dbReference type="PROSITE" id="PS50271">
    <property type="entry name" value="ZF_UBP"/>
    <property type="match status" value="1"/>
</dbReference>
<accession>A0A5D3KZL9</accession>
<dbReference type="OrthoDB" id="120315at2"/>
<name>A0A5D3KZL9_9BRAD</name>
<protein>
    <submittedName>
        <fullName evidence="2">UBP-type zinc finger domain-containing protein</fullName>
    </submittedName>
</protein>
<dbReference type="InterPro" id="IPR001607">
    <property type="entry name" value="Znf_UBP"/>
</dbReference>
<comment type="caution">
    <text evidence="2">The sequence shown here is derived from an EMBL/GenBank/DDBJ whole genome shotgun (WGS) entry which is preliminary data.</text>
</comment>
<evidence type="ECO:0000259" key="1">
    <source>
        <dbReference type="PROSITE" id="PS50271"/>
    </source>
</evidence>
<keyword evidence="3" id="KW-1185">Reference proteome</keyword>
<dbReference type="EMBL" id="VSSS01000008">
    <property type="protein sequence ID" value="TYL99185.1"/>
    <property type="molecule type" value="Genomic_DNA"/>
</dbReference>
<sequence length="102" mass="11455">MAQGCRHLAGIRDVVPSALGCEECLQLGDPWLHLRVCRTCGHVGCCDQSPNRHATKHFHATNHPIIEAYDPPEGWGWCYVDEIMFDLSDRPTPHGGSIPRFY</sequence>
<dbReference type="Pfam" id="PF02148">
    <property type="entry name" value="zf-UBP"/>
    <property type="match status" value="1"/>
</dbReference>
<dbReference type="Proteomes" id="UP000324758">
    <property type="component" value="Unassembled WGS sequence"/>
</dbReference>
<reference evidence="2 3" key="1">
    <citation type="submission" date="2019-08" db="EMBL/GenBank/DDBJ databases">
        <title>Bradyrhizobium hipponensis sp. nov., a rhizobium isolated from a Lupinus angustifolius root nodule in Tunisia.</title>
        <authorList>
            <person name="Off K."/>
            <person name="Rejili M."/>
            <person name="Mars M."/>
            <person name="Brachmann A."/>
            <person name="Marin M."/>
        </authorList>
    </citation>
    <scope>NUCLEOTIDE SEQUENCE [LARGE SCALE GENOMIC DNA]</scope>
    <source>
        <strain evidence="2 3">CTAW71</strain>
    </source>
</reference>